<name>D5V155_ARCNC</name>
<keyword evidence="4" id="KW-1185">Reference proteome</keyword>
<dbReference type="GO" id="GO:0016787">
    <property type="term" value="F:hydrolase activity"/>
    <property type="evidence" value="ECO:0007669"/>
    <property type="project" value="UniProtKB-KW"/>
</dbReference>
<keyword evidence="1" id="KW-0378">Hydrolase</keyword>
<dbReference type="PANTHER" id="PTHR20935">
    <property type="entry name" value="PHOSPHOGLYCERATE MUTASE-RELATED"/>
    <property type="match status" value="1"/>
</dbReference>
<dbReference type="OrthoDB" id="9810154at2"/>
<dbReference type="STRING" id="572480.Arnit_2366"/>
<proteinExistence type="predicted"/>
<dbReference type="Proteomes" id="UP000000939">
    <property type="component" value="Chromosome"/>
</dbReference>
<dbReference type="Gene3D" id="3.40.50.1240">
    <property type="entry name" value="Phosphoglycerate mutase-like"/>
    <property type="match status" value="1"/>
</dbReference>
<dbReference type="RefSeq" id="WP_013136162.1">
    <property type="nucleotide sequence ID" value="NC_014166.1"/>
</dbReference>
<dbReference type="HOGENOM" id="CLU_084603_2_2_7"/>
<evidence type="ECO:0000256" key="2">
    <source>
        <dbReference type="PIRSR" id="PIRSR613078-2"/>
    </source>
</evidence>
<accession>D5V155</accession>
<sequence>MKTLYIMRHAHKDIPLKNEDDYDIKLSKEGIDEAKTIGQKLNQLDVKLDLITASPSERTRQTAEIISEILKYNKAIMYNGTIYNAFVNELVEMLSYTYDTADSLLLVGHNPALTALGITLGVYKEKIKPAEILKVEFDTNSWLDIGKENARFIWIEKPY</sequence>
<dbReference type="EMBL" id="CP001999">
    <property type="protein sequence ID" value="ADG94017.1"/>
    <property type="molecule type" value="Genomic_DNA"/>
</dbReference>
<dbReference type="KEGG" id="ant:Arnit_2366"/>
<dbReference type="InterPro" id="IPR051021">
    <property type="entry name" value="Mito_Ser/Thr_phosphatase"/>
</dbReference>
<organism evidence="3 4">
    <name type="scientific">Arcobacter nitrofigilis (strain ATCC 33309 / DSM 7299 / CCUG 15893 / LMG 7604 / NCTC 12251 / CI)</name>
    <name type="common">Campylobacter nitrofigilis</name>
    <dbReference type="NCBI Taxonomy" id="572480"/>
    <lineage>
        <taxon>Bacteria</taxon>
        <taxon>Pseudomonadati</taxon>
        <taxon>Campylobacterota</taxon>
        <taxon>Epsilonproteobacteria</taxon>
        <taxon>Campylobacterales</taxon>
        <taxon>Arcobacteraceae</taxon>
        <taxon>Arcobacter</taxon>
    </lineage>
</organism>
<dbReference type="eggNOG" id="COG2062">
    <property type="taxonomic scope" value="Bacteria"/>
</dbReference>
<protein>
    <submittedName>
        <fullName evidence="3">Putative phosphohistidine phosphatase, SixA</fullName>
    </submittedName>
</protein>
<gene>
    <name evidence="3" type="ordered locus">Arnit_2366</name>
</gene>
<evidence type="ECO:0000313" key="4">
    <source>
        <dbReference type="Proteomes" id="UP000000939"/>
    </source>
</evidence>
<dbReference type="InterPro" id="IPR029033">
    <property type="entry name" value="His_PPase_superfam"/>
</dbReference>
<evidence type="ECO:0000313" key="3">
    <source>
        <dbReference type="EMBL" id="ADG94017.1"/>
    </source>
</evidence>
<dbReference type="AlphaFoldDB" id="D5V155"/>
<dbReference type="InterPro" id="IPR013078">
    <property type="entry name" value="His_Pase_superF_clade-1"/>
</dbReference>
<reference evidence="3 4" key="1">
    <citation type="journal article" date="2010" name="Stand. Genomic Sci.">
        <title>Complete genome sequence of Arcobacter nitrofigilis type strain (CI).</title>
        <authorList>
            <person name="Pati A."/>
            <person name="Gronow S."/>
            <person name="Lapidus A."/>
            <person name="Copeland A."/>
            <person name="Glavina Del Rio T."/>
            <person name="Nolan M."/>
            <person name="Lucas S."/>
            <person name="Tice H."/>
            <person name="Cheng J.F."/>
            <person name="Han C."/>
            <person name="Chertkov O."/>
            <person name="Bruce D."/>
            <person name="Tapia R."/>
            <person name="Goodwin L."/>
            <person name="Pitluck S."/>
            <person name="Liolios K."/>
            <person name="Ivanova N."/>
            <person name="Mavromatis K."/>
            <person name="Chen A."/>
            <person name="Palaniappan K."/>
            <person name="Land M."/>
            <person name="Hauser L."/>
            <person name="Chang Y.J."/>
            <person name="Jeffries C.D."/>
            <person name="Detter J.C."/>
            <person name="Rohde M."/>
            <person name="Goker M."/>
            <person name="Bristow J."/>
            <person name="Eisen J.A."/>
            <person name="Markowitz V."/>
            <person name="Hugenholtz P."/>
            <person name="Klenk H.P."/>
            <person name="Kyrpides N.C."/>
        </authorList>
    </citation>
    <scope>NUCLEOTIDE SEQUENCE [LARGE SCALE GENOMIC DNA]</scope>
    <source>
        <strain evidence="4">ATCC 33309 / DSM 7299 / CCUG 15893 / LMG 7604 / NCTC 12251 / CI</strain>
    </source>
</reference>
<feature type="binding site" evidence="2">
    <location>
        <position position="58"/>
    </location>
    <ligand>
        <name>substrate</name>
    </ligand>
</feature>
<dbReference type="CDD" id="cd07067">
    <property type="entry name" value="HP_PGM_like"/>
    <property type="match status" value="1"/>
</dbReference>
<dbReference type="PANTHER" id="PTHR20935:SF1">
    <property type="entry name" value="SLL1549 PROTEIN"/>
    <property type="match status" value="1"/>
</dbReference>
<dbReference type="SMART" id="SM00855">
    <property type="entry name" value="PGAM"/>
    <property type="match status" value="1"/>
</dbReference>
<evidence type="ECO:0000256" key="1">
    <source>
        <dbReference type="ARBA" id="ARBA00022801"/>
    </source>
</evidence>
<dbReference type="SUPFAM" id="SSF53254">
    <property type="entry name" value="Phosphoglycerate mutase-like"/>
    <property type="match status" value="1"/>
</dbReference>
<dbReference type="Pfam" id="PF00300">
    <property type="entry name" value="His_Phos_1"/>
    <property type="match status" value="1"/>
</dbReference>